<proteinExistence type="predicted"/>
<evidence type="ECO:0000313" key="2">
    <source>
        <dbReference type="EMBL" id="GGI11284.1"/>
    </source>
</evidence>
<comment type="caution">
    <text evidence="2">The sequence shown here is derived from an EMBL/GenBank/DDBJ whole genome shotgun (WGS) entry which is preliminary data.</text>
</comment>
<dbReference type="RefSeq" id="WP_087998962.1">
    <property type="nucleotide sequence ID" value="NZ_BMHB01000001.1"/>
</dbReference>
<dbReference type="SUPFAM" id="SSF55681">
    <property type="entry name" value="Class II aaRS and biotin synthetases"/>
    <property type="match status" value="1"/>
</dbReference>
<organism evidence="2 3">
    <name type="scientific">Gottfriedia solisilvae</name>
    <dbReference type="NCBI Taxonomy" id="1516104"/>
    <lineage>
        <taxon>Bacteria</taxon>
        <taxon>Bacillati</taxon>
        <taxon>Bacillota</taxon>
        <taxon>Bacilli</taxon>
        <taxon>Bacillales</taxon>
        <taxon>Bacillaceae</taxon>
        <taxon>Gottfriedia</taxon>
    </lineage>
</organism>
<dbReference type="InterPro" id="IPR050664">
    <property type="entry name" value="Octanoyltrans_LipM/LipL"/>
</dbReference>
<name>A0A8J3ACK9_9BACI</name>
<dbReference type="GO" id="GO:0016740">
    <property type="term" value="F:transferase activity"/>
    <property type="evidence" value="ECO:0007669"/>
    <property type="project" value="UniProtKB-ARBA"/>
</dbReference>
<dbReference type="InterPro" id="IPR045864">
    <property type="entry name" value="aa-tRNA-synth_II/BPL/LPL"/>
</dbReference>
<keyword evidence="3" id="KW-1185">Reference proteome</keyword>
<dbReference type="Pfam" id="PF21948">
    <property type="entry name" value="LplA-B_cat"/>
    <property type="match status" value="1"/>
</dbReference>
<evidence type="ECO:0000259" key="1">
    <source>
        <dbReference type="PROSITE" id="PS51733"/>
    </source>
</evidence>
<dbReference type="Proteomes" id="UP000626244">
    <property type="component" value="Unassembled WGS sequence"/>
</dbReference>
<dbReference type="PROSITE" id="PS51733">
    <property type="entry name" value="BPL_LPL_CATALYTIC"/>
    <property type="match status" value="1"/>
</dbReference>
<dbReference type="PANTHER" id="PTHR43679">
    <property type="entry name" value="OCTANOYLTRANSFERASE LIPM-RELATED"/>
    <property type="match status" value="1"/>
</dbReference>
<dbReference type="GO" id="GO:0140096">
    <property type="term" value="F:catalytic activity, acting on a protein"/>
    <property type="evidence" value="ECO:0007669"/>
    <property type="project" value="UniProtKB-ARBA"/>
</dbReference>
<gene>
    <name evidence="2" type="primary">lplA</name>
    <name evidence="2" type="ORF">GCM10007380_07060</name>
</gene>
<reference evidence="3" key="1">
    <citation type="journal article" date="2019" name="Int. J. Syst. Evol. Microbiol.">
        <title>The Global Catalogue of Microorganisms (GCM) 10K type strain sequencing project: providing services to taxonomists for standard genome sequencing and annotation.</title>
        <authorList>
            <consortium name="The Broad Institute Genomics Platform"/>
            <consortium name="The Broad Institute Genome Sequencing Center for Infectious Disease"/>
            <person name="Wu L."/>
            <person name="Ma J."/>
        </authorList>
    </citation>
    <scope>NUCLEOTIDE SEQUENCE [LARGE SCALE GENOMIC DNA]</scope>
    <source>
        <strain evidence="3">CGMCC 1.14993</strain>
    </source>
</reference>
<dbReference type="InterPro" id="IPR004143">
    <property type="entry name" value="BPL_LPL_catalytic"/>
</dbReference>
<evidence type="ECO:0000313" key="3">
    <source>
        <dbReference type="Proteomes" id="UP000626244"/>
    </source>
</evidence>
<feature type="domain" description="BPL/LPL catalytic" evidence="1">
    <location>
        <begin position="33"/>
        <end position="247"/>
    </location>
</feature>
<accession>A0A8J3ACK9</accession>
<protein>
    <submittedName>
        <fullName evidence="2">Octanoyltransferase LipM</fullName>
    </submittedName>
</protein>
<dbReference type="EMBL" id="BMHB01000001">
    <property type="protein sequence ID" value="GGI11284.1"/>
    <property type="molecule type" value="Genomic_DNA"/>
</dbReference>
<dbReference type="Gene3D" id="3.30.930.10">
    <property type="entry name" value="Bira Bifunctional Protein, Domain 2"/>
    <property type="match status" value="1"/>
</dbReference>
<dbReference type="GO" id="GO:0009249">
    <property type="term" value="P:protein lipoylation"/>
    <property type="evidence" value="ECO:0007669"/>
    <property type="project" value="UniProtKB-ARBA"/>
</dbReference>
<dbReference type="AlphaFoldDB" id="A0A8J3ACK9"/>
<dbReference type="CDD" id="cd16443">
    <property type="entry name" value="LplA"/>
    <property type="match status" value="1"/>
</dbReference>
<dbReference type="PANTHER" id="PTHR43679:SF2">
    <property type="entry name" value="OCTANOYL-[GCVH]:PROTEIN N-OCTANOYLTRANSFERASE"/>
    <property type="match status" value="1"/>
</dbReference>
<sequence length="277" mass="31867">MSKTKWYFINSGKKSGSYNMALDECLIKWQSEEGFLPTLRFYEWEHPTVTIGYFQKNQEISLEQLKKYNGDFVRRQTGGRSVLHHEELTYSVIVPEDYPNMPVTVTEAYKVISMGILEGFKLLGLDASFSVPKTAAEKDELKKPSSAVCFDAPSWYEVVVNDKKIAGSAQTRQKGSILQHGSIPLNIDVTMLYDLYIFSSEEVRNKMKKRFLERATWINAESDTPKSMDELYIAFKEGFEIGLDIELVPYELTDDQEKEVQALVASKYSTEEWNLRK</sequence>
<dbReference type="OrthoDB" id="9774653at2"/>